<evidence type="ECO:0008006" key="3">
    <source>
        <dbReference type="Google" id="ProtNLM"/>
    </source>
</evidence>
<reference evidence="2" key="1">
    <citation type="journal article" date="2015" name="Proc. Natl. Acad. Sci. U.S.A.">
        <title>Genome sequence of the Asian Tiger mosquito, Aedes albopictus, reveals insights into its biology, genetics, and evolution.</title>
        <authorList>
            <person name="Chen X.G."/>
            <person name="Jiang X."/>
            <person name="Gu J."/>
            <person name="Xu M."/>
            <person name="Wu Y."/>
            <person name="Deng Y."/>
            <person name="Zhang C."/>
            <person name="Bonizzoni M."/>
            <person name="Dermauw W."/>
            <person name="Vontas J."/>
            <person name="Armbruster P."/>
            <person name="Huang X."/>
            <person name="Yang Y."/>
            <person name="Zhang H."/>
            <person name="He W."/>
            <person name="Peng H."/>
            <person name="Liu Y."/>
            <person name="Wu K."/>
            <person name="Chen J."/>
            <person name="Lirakis M."/>
            <person name="Topalis P."/>
            <person name="Van Leeuwen T."/>
            <person name="Hall A.B."/>
            <person name="Jiang X."/>
            <person name="Thorpe C."/>
            <person name="Mueller R.L."/>
            <person name="Sun C."/>
            <person name="Waterhouse R.M."/>
            <person name="Yan G."/>
            <person name="Tu Z.J."/>
            <person name="Fang X."/>
            <person name="James A.A."/>
        </authorList>
    </citation>
    <scope>NUCLEOTIDE SEQUENCE [LARGE SCALE GENOMIC DNA]</scope>
    <source>
        <strain evidence="2">Foshan</strain>
    </source>
</reference>
<dbReference type="EnsemblMetazoa" id="AALFPA23_018159.R26667">
    <property type="protein sequence ID" value="AALFPA23_018159.P26667"/>
    <property type="gene ID" value="AALFPA23_018159"/>
</dbReference>
<reference evidence="1" key="2">
    <citation type="submission" date="2025-05" db="UniProtKB">
        <authorList>
            <consortium name="EnsemblMetazoa"/>
        </authorList>
    </citation>
    <scope>IDENTIFICATION</scope>
    <source>
        <strain evidence="1">Foshan</strain>
    </source>
</reference>
<proteinExistence type="predicted"/>
<keyword evidence="2" id="KW-1185">Reference proteome</keyword>
<protein>
    <recommendedName>
        <fullName evidence="3">Secreted protein</fullName>
    </recommendedName>
</protein>
<evidence type="ECO:0000313" key="2">
    <source>
        <dbReference type="Proteomes" id="UP000069940"/>
    </source>
</evidence>
<dbReference type="Proteomes" id="UP000069940">
    <property type="component" value="Unassembled WGS sequence"/>
</dbReference>
<organism evidence="1 2">
    <name type="scientific">Aedes albopictus</name>
    <name type="common">Asian tiger mosquito</name>
    <name type="synonym">Stegomyia albopicta</name>
    <dbReference type="NCBI Taxonomy" id="7160"/>
    <lineage>
        <taxon>Eukaryota</taxon>
        <taxon>Metazoa</taxon>
        <taxon>Ecdysozoa</taxon>
        <taxon>Arthropoda</taxon>
        <taxon>Hexapoda</taxon>
        <taxon>Insecta</taxon>
        <taxon>Pterygota</taxon>
        <taxon>Neoptera</taxon>
        <taxon>Endopterygota</taxon>
        <taxon>Diptera</taxon>
        <taxon>Nematocera</taxon>
        <taxon>Culicoidea</taxon>
        <taxon>Culicidae</taxon>
        <taxon>Culicinae</taxon>
        <taxon>Aedini</taxon>
        <taxon>Aedes</taxon>
        <taxon>Stegomyia</taxon>
    </lineage>
</organism>
<accession>A0ABM1ZGA1</accession>
<dbReference type="GeneID" id="109430201"/>
<dbReference type="RefSeq" id="XP_062702079.1">
    <property type="nucleotide sequence ID" value="XM_062846095.1"/>
</dbReference>
<sequence length="151" mass="17732">MFSRSFRRYLSAAPRTRQDVLHIIMTKTATTTTAPQRVNQREMKVILSPAYIALSCLSNSLRRRRRRTYILVHMLLSLQVVHHWGGNGSLTRLEIHRIWRKLMLTVRNFWERRSKRKLRIVLALSATTVKPKKLTLPLQNTVWFGAWLPSG</sequence>
<evidence type="ECO:0000313" key="1">
    <source>
        <dbReference type="EnsemblMetazoa" id="AALFPA23_018159.P26667"/>
    </source>
</evidence>
<name>A0ABM1ZGA1_AEDAL</name>